<comment type="caution">
    <text evidence="1">The sequence shown here is derived from an EMBL/GenBank/DDBJ whole genome shotgun (WGS) entry which is preliminary data.</text>
</comment>
<evidence type="ECO:0000313" key="1">
    <source>
        <dbReference type="EMBL" id="GMH52977.1"/>
    </source>
</evidence>
<dbReference type="Gene3D" id="3.40.50.1820">
    <property type="entry name" value="alpha/beta hydrolase"/>
    <property type="match status" value="1"/>
</dbReference>
<proteinExistence type="predicted"/>
<sequence length="182" mass="19845">MKNPPSFGQLGPHVIPFDLGHGWYQSMDYTTGSPLPPLHPTRSRTFKESVDKVCNFLSTIRDEGQASLENVFIISYASGADVAMEVAGRVAFGGAACFRGGDWGKGGRKVTDVLQVLGRRDKRYGIRGGGERVEKFVVDKDGAMGDSKEEVEELFKWLAPRLNKRMPKMEQMFGGGGAGGKT</sequence>
<dbReference type="Proteomes" id="UP001165082">
    <property type="component" value="Unassembled WGS sequence"/>
</dbReference>
<evidence type="ECO:0000313" key="2">
    <source>
        <dbReference type="Proteomes" id="UP001165082"/>
    </source>
</evidence>
<keyword evidence="2" id="KW-1185">Reference proteome</keyword>
<dbReference type="OrthoDB" id="437457at2759"/>
<dbReference type="InterPro" id="IPR029058">
    <property type="entry name" value="AB_hydrolase_fold"/>
</dbReference>
<dbReference type="AlphaFoldDB" id="A0A9W6ZEL2"/>
<gene>
    <name evidence="1" type="ORF">TrRE_jg6320</name>
</gene>
<reference evidence="1" key="1">
    <citation type="submission" date="2022-07" db="EMBL/GenBank/DDBJ databases">
        <title>Genome analysis of Parmales, a sister group of diatoms, reveals the evolutionary specialization of diatoms from phago-mixotrophs to photoautotrophs.</title>
        <authorList>
            <person name="Ban H."/>
            <person name="Sato S."/>
            <person name="Yoshikawa S."/>
            <person name="Kazumasa Y."/>
            <person name="Nakamura Y."/>
            <person name="Ichinomiya M."/>
            <person name="Saitoh K."/>
            <person name="Sato N."/>
            <person name="Blanc-Mathieu R."/>
            <person name="Endo H."/>
            <person name="Kuwata A."/>
            <person name="Ogata H."/>
        </authorList>
    </citation>
    <scope>NUCLEOTIDE SEQUENCE</scope>
</reference>
<accession>A0A9W6ZEL2</accession>
<dbReference type="EMBL" id="BRXZ01000755">
    <property type="protein sequence ID" value="GMH52977.1"/>
    <property type="molecule type" value="Genomic_DNA"/>
</dbReference>
<name>A0A9W6ZEL2_9STRA</name>
<protein>
    <submittedName>
        <fullName evidence="1">Uncharacterized protein</fullName>
    </submittedName>
</protein>
<organism evidence="1 2">
    <name type="scientific">Triparma retinervis</name>
    <dbReference type="NCBI Taxonomy" id="2557542"/>
    <lineage>
        <taxon>Eukaryota</taxon>
        <taxon>Sar</taxon>
        <taxon>Stramenopiles</taxon>
        <taxon>Ochrophyta</taxon>
        <taxon>Bolidophyceae</taxon>
        <taxon>Parmales</taxon>
        <taxon>Triparmaceae</taxon>
        <taxon>Triparma</taxon>
    </lineage>
</organism>